<name>K2HQ90_9RHOB</name>
<dbReference type="Proteomes" id="UP000006765">
    <property type="component" value="Unassembled WGS sequence"/>
</dbReference>
<evidence type="ECO:0000256" key="2">
    <source>
        <dbReference type="ARBA" id="ARBA00006746"/>
    </source>
</evidence>
<dbReference type="UniPathway" id="UPA00034">
    <property type="reaction ID" value="UER00021"/>
</dbReference>
<comment type="cofactor">
    <cofactor evidence="15">
        <name>Zn(2+)</name>
        <dbReference type="ChEBI" id="CHEBI:29105"/>
    </cofactor>
    <cofactor evidence="15">
        <name>Co(2+)</name>
        <dbReference type="ChEBI" id="CHEBI:48828"/>
    </cofactor>
    <text evidence="15">Binds 2 Zn(2+) or Co(2+) ions per subunit.</text>
</comment>
<organism evidence="17 18">
    <name type="scientific">Oceaniovalibus guishaninsula JLT2003</name>
    <dbReference type="NCBI Taxonomy" id="1231392"/>
    <lineage>
        <taxon>Bacteria</taxon>
        <taxon>Pseudomonadati</taxon>
        <taxon>Pseudomonadota</taxon>
        <taxon>Alphaproteobacteria</taxon>
        <taxon>Rhodobacterales</taxon>
        <taxon>Roseobacteraceae</taxon>
        <taxon>Oceaniovalibus</taxon>
    </lineage>
</organism>
<evidence type="ECO:0000256" key="8">
    <source>
        <dbReference type="ARBA" id="ARBA00022801"/>
    </source>
</evidence>
<evidence type="ECO:0000256" key="12">
    <source>
        <dbReference type="ARBA" id="ARBA00023285"/>
    </source>
</evidence>
<protein>
    <recommendedName>
        <fullName evidence="5 15">Succinyl-diaminopimelate desuccinylase</fullName>
        <shortName evidence="15">SDAP desuccinylase</shortName>
        <ecNumber evidence="4 15">3.5.1.18</ecNumber>
    </recommendedName>
    <alternativeName>
        <fullName evidence="13 15">N-succinyl-LL-2,6-diaminoheptanedioate amidohydrolase</fullName>
    </alternativeName>
</protein>
<gene>
    <name evidence="15" type="primary">dapE</name>
    <name evidence="17" type="ORF">OCGS_1034</name>
</gene>
<keyword evidence="6 15" id="KW-0028">Amino-acid biosynthesis</keyword>
<dbReference type="EMBL" id="AMGO01000012">
    <property type="protein sequence ID" value="EKE44999.1"/>
    <property type="molecule type" value="Genomic_DNA"/>
</dbReference>
<dbReference type="PANTHER" id="PTHR43808:SF31">
    <property type="entry name" value="N-ACETYL-L-CITRULLINE DEACETYLASE"/>
    <property type="match status" value="1"/>
</dbReference>
<feature type="binding site" evidence="15">
    <location>
        <position position="100"/>
    </location>
    <ligand>
        <name>Zn(2+)</name>
        <dbReference type="ChEBI" id="CHEBI:29105"/>
        <label>1</label>
    </ligand>
</feature>
<comment type="similarity">
    <text evidence="2 15">Belongs to the peptidase M20A family. DapE subfamily.</text>
</comment>
<dbReference type="Gene3D" id="3.40.630.10">
    <property type="entry name" value="Zn peptidases"/>
    <property type="match status" value="2"/>
</dbReference>
<dbReference type="Pfam" id="PF07687">
    <property type="entry name" value="M20_dimer"/>
    <property type="match status" value="1"/>
</dbReference>
<dbReference type="InterPro" id="IPR036264">
    <property type="entry name" value="Bact_exopeptidase_dim_dom"/>
</dbReference>
<evidence type="ECO:0000256" key="5">
    <source>
        <dbReference type="ARBA" id="ARBA00022391"/>
    </source>
</evidence>
<dbReference type="GO" id="GO:0006526">
    <property type="term" value="P:L-arginine biosynthetic process"/>
    <property type="evidence" value="ECO:0007669"/>
    <property type="project" value="TreeGrafter"/>
</dbReference>
<dbReference type="InterPro" id="IPR001261">
    <property type="entry name" value="ArgE/DapE_CS"/>
</dbReference>
<keyword evidence="10 15" id="KW-0220">Diaminopimelate biosynthesis</keyword>
<feature type="binding site" evidence="15">
    <location>
        <position position="161"/>
    </location>
    <ligand>
        <name>Zn(2+)</name>
        <dbReference type="ChEBI" id="CHEBI:29105"/>
        <label>1</label>
    </ligand>
</feature>
<dbReference type="STRING" id="1231392.OCGS_1034"/>
<feature type="binding site" evidence="15">
    <location>
        <position position="100"/>
    </location>
    <ligand>
        <name>Zn(2+)</name>
        <dbReference type="ChEBI" id="CHEBI:29105"/>
        <label>2</label>
    </ligand>
</feature>
<dbReference type="eggNOG" id="COG0624">
    <property type="taxonomic scope" value="Bacteria"/>
</dbReference>
<keyword evidence="12 15" id="KW-0170">Cobalt</keyword>
<evidence type="ECO:0000256" key="9">
    <source>
        <dbReference type="ARBA" id="ARBA00022833"/>
    </source>
</evidence>
<dbReference type="SUPFAM" id="SSF53187">
    <property type="entry name" value="Zn-dependent exopeptidases"/>
    <property type="match status" value="1"/>
</dbReference>
<evidence type="ECO:0000313" key="18">
    <source>
        <dbReference type="Proteomes" id="UP000006765"/>
    </source>
</evidence>
<dbReference type="GO" id="GO:0008777">
    <property type="term" value="F:acetylornithine deacetylase activity"/>
    <property type="evidence" value="ECO:0007669"/>
    <property type="project" value="TreeGrafter"/>
</dbReference>
<evidence type="ECO:0000259" key="16">
    <source>
        <dbReference type="Pfam" id="PF07687"/>
    </source>
</evidence>
<comment type="pathway">
    <text evidence="1 15">Amino-acid biosynthesis; L-lysine biosynthesis via DAP pathway; LL-2,6-diaminopimelate from (S)-tetrahydrodipicolinate (succinylase route): step 3/3.</text>
</comment>
<evidence type="ECO:0000256" key="6">
    <source>
        <dbReference type="ARBA" id="ARBA00022605"/>
    </source>
</evidence>
<keyword evidence="9 15" id="KW-0862">Zinc</keyword>
<feature type="domain" description="Peptidase M20 dimerisation" evidence="16">
    <location>
        <begin position="174"/>
        <end position="278"/>
    </location>
</feature>
<comment type="catalytic activity">
    <reaction evidence="14 15">
        <text>N-succinyl-(2S,6S)-2,6-diaminopimelate + H2O = (2S,6S)-2,6-diaminopimelate + succinate</text>
        <dbReference type="Rhea" id="RHEA:22608"/>
        <dbReference type="ChEBI" id="CHEBI:15377"/>
        <dbReference type="ChEBI" id="CHEBI:30031"/>
        <dbReference type="ChEBI" id="CHEBI:57609"/>
        <dbReference type="ChEBI" id="CHEBI:58087"/>
        <dbReference type="EC" id="3.5.1.18"/>
    </reaction>
</comment>
<dbReference type="AlphaFoldDB" id="K2HQ90"/>
<evidence type="ECO:0000256" key="13">
    <source>
        <dbReference type="ARBA" id="ARBA00031891"/>
    </source>
</evidence>
<dbReference type="OrthoDB" id="9809784at2"/>
<evidence type="ECO:0000256" key="4">
    <source>
        <dbReference type="ARBA" id="ARBA00011921"/>
    </source>
</evidence>
<evidence type="ECO:0000256" key="15">
    <source>
        <dbReference type="HAMAP-Rule" id="MF_01690"/>
    </source>
</evidence>
<feature type="binding site" evidence="15">
    <location>
        <position position="350"/>
    </location>
    <ligand>
        <name>Zn(2+)</name>
        <dbReference type="ChEBI" id="CHEBI:29105"/>
        <label>2</label>
    </ligand>
</feature>
<comment type="subunit">
    <text evidence="3 15">Homodimer.</text>
</comment>
<comment type="caution">
    <text evidence="17">The sequence shown here is derived from an EMBL/GenBank/DDBJ whole genome shotgun (WGS) entry which is preliminary data.</text>
</comment>
<feature type="binding site" evidence="15">
    <location>
        <position position="133"/>
    </location>
    <ligand>
        <name>Zn(2+)</name>
        <dbReference type="ChEBI" id="CHEBI:29105"/>
        <label>2</label>
    </ligand>
</feature>
<dbReference type="CDD" id="cd03891">
    <property type="entry name" value="M20_DapE_proteobac"/>
    <property type="match status" value="1"/>
</dbReference>
<dbReference type="PANTHER" id="PTHR43808">
    <property type="entry name" value="ACETYLORNITHINE DEACETYLASE"/>
    <property type="match status" value="1"/>
</dbReference>
<dbReference type="EC" id="3.5.1.18" evidence="4 15"/>
<dbReference type="NCBIfam" id="TIGR01246">
    <property type="entry name" value="dapE_proteo"/>
    <property type="match status" value="1"/>
</dbReference>
<keyword evidence="18" id="KW-1185">Reference proteome</keyword>
<dbReference type="GO" id="GO:0019877">
    <property type="term" value="P:diaminopimelate biosynthetic process"/>
    <property type="evidence" value="ECO:0007669"/>
    <property type="project" value="UniProtKB-UniRule"/>
</dbReference>
<dbReference type="Pfam" id="PF01546">
    <property type="entry name" value="Peptidase_M20"/>
    <property type="match status" value="1"/>
</dbReference>
<evidence type="ECO:0000256" key="7">
    <source>
        <dbReference type="ARBA" id="ARBA00022723"/>
    </source>
</evidence>
<dbReference type="GO" id="GO:0009089">
    <property type="term" value="P:lysine biosynthetic process via diaminopimelate"/>
    <property type="evidence" value="ECO:0007669"/>
    <property type="project" value="UniProtKB-UniRule"/>
</dbReference>
<proteinExistence type="inferred from homology"/>
<accession>K2HQ90</accession>
<keyword evidence="8 15" id="KW-0378">Hydrolase</keyword>
<dbReference type="PROSITE" id="PS00758">
    <property type="entry name" value="ARGE_DAPE_CPG2_1"/>
    <property type="match status" value="1"/>
</dbReference>
<dbReference type="GO" id="GO:0009014">
    <property type="term" value="F:succinyl-diaminopimelate desuccinylase activity"/>
    <property type="evidence" value="ECO:0007669"/>
    <property type="project" value="UniProtKB-UniRule"/>
</dbReference>
<dbReference type="InterPro" id="IPR050072">
    <property type="entry name" value="Peptidase_M20A"/>
</dbReference>
<dbReference type="InterPro" id="IPR011650">
    <property type="entry name" value="Peptidase_M20_dimer"/>
</dbReference>
<dbReference type="GO" id="GO:0008270">
    <property type="term" value="F:zinc ion binding"/>
    <property type="evidence" value="ECO:0007669"/>
    <property type="project" value="UniProtKB-UniRule"/>
</dbReference>
<dbReference type="PATRIC" id="fig|1231392.3.peg.1039"/>
<keyword evidence="11 15" id="KW-0457">Lysine biosynthesis</keyword>
<evidence type="ECO:0000256" key="1">
    <source>
        <dbReference type="ARBA" id="ARBA00005130"/>
    </source>
</evidence>
<dbReference type="InterPro" id="IPR002933">
    <property type="entry name" value="Peptidase_M20"/>
</dbReference>
<evidence type="ECO:0000256" key="10">
    <source>
        <dbReference type="ARBA" id="ARBA00022915"/>
    </source>
</evidence>
<evidence type="ECO:0000256" key="14">
    <source>
        <dbReference type="ARBA" id="ARBA00051301"/>
    </source>
</evidence>
<keyword evidence="7 15" id="KW-0479">Metal-binding</keyword>
<dbReference type="PROSITE" id="PS00759">
    <property type="entry name" value="ARGE_DAPE_CPG2_2"/>
    <property type="match status" value="1"/>
</dbReference>
<feature type="binding site" evidence="15">
    <location>
        <position position="67"/>
    </location>
    <ligand>
        <name>Zn(2+)</name>
        <dbReference type="ChEBI" id="CHEBI:29105"/>
        <label>1</label>
    </ligand>
</feature>
<feature type="active site" evidence="15">
    <location>
        <position position="69"/>
    </location>
</feature>
<feature type="active site" description="Proton acceptor" evidence="15">
    <location>
        <position position="132"/>
    </location>
</feature>
<dbReference type="RefSeq" id="WP_007426186.1">
    <property type="nucleotide sequence ID" value="NZ_AMGO01000012.1"/>
</dbReference>
<evidence type="ECO:0000256" key="3">
    <source>
        <dbReference type="ARBA" id="ARBA00011738"/>
    </source>
</evidence>
<dbReference type="SUPFAM" id="SSF55031">
    <property type="entry name" value="Bacterial exopeptidase dimerisation domain"/>
    <property type="match status" value="1"/>
</dbReference>
<evidence type="ECO:0000313" key="17">
    <source>
        <dbReference type="EMBL" id="EKE44999.1"/>
    </source>
</evidence>
<evidence type="ECO:0000256" key="11">
    <source>
        <dbReference type="ARBA" id="ARBA00023154"/>
    </source>
</evidence>
<comment type="function">
    <text evidence="15">Catalyzes the hydrolysis of N-succinyl-L,L-diaminopimelic acid (SDAP), forming succinate and LL-2,6-diaminopimelate (DAP), an intermediate involved in the bacterial biosynthesis of lysine and meso-diaminopimelic acid, an essential component of bacterial cell walls.</text>
</comment>
<reference evidence="17 18" key="1">
    <citation type="journal article" date="2012" name="J. Bacteriol.">
        <title>Draft Genome Sequence of Oceaniovalibus guishaninsula JLT2003T.</title>
        <authorList>
            <person name="Tang K."/>
            <person name="Liu K."/>
            <person name="Jiao N."/>
        </authorList>
    </citation>
    <scope>NUCLEOTIDE SEQUENCE [LARGE SCALE GENOMIC DNA]</scope>
    <source>
        <strain evidence="17 18">JLT2003</strain>
    </source>
</reference>
<dbReference type="NCBIfam" id="NF009557">
    <property type="entry name" value="PRK13009.1"/>
    <property type="match status" value="1"/>
</dbReference>
<sequence length="377" mass="39480">MIPDSVDLTAALIRCRSVTPADGGAVALLADLLSAADFVCTRCDRNGIANLHARWGTAGPVIGFNGHTDVVPVGDPAAWTHDPFGGVIADGRLHGRGAQDMKSGVAAFVCAAIAAAQDAPRGSIVLTITGDEEGDGMDGTRAILDWMAANGQTMDACIVGEPTCPTMMGEMVKIGRRGSMTGHVTCNGRQGHAAYPHLAVNPVHALSALVGRLTGDPLDEGTEAFDPSTVQVTGFETGNAASNVIPATARAMVNVRFNDAHRADDVRHWAEGHADWVAAETGARFDWRWQISGEAFVTPPGPLSDLVVSAVEAETGRRPVLSTSGGTSDARFVKDICPVIEVGLVGDAMHQTDESVPVDQIVQLTAIYRRIVTDFLA</sequence>
<dbReference type="HAMAP" id="MF_01690">
    <property type="entry name" value="DapE"/>
    <property type="match status" value="1"/>
</dbReference>
<dbReference type="GO" id="GO:0050897">
    <property type="term" value="F:cobalt ion binding"/>
    <property type="evidence" value="ECO:0007669"/>
    <property type="project" value="UniProtKB-UniRule"/>
</dbReference>
<dbReference type="InterPro" id="IPR005941">
    <property type="entry name" value="DapE_proteobac"/>
</dbReference>